<evidence type="ECO:0008006" key="5">
    <source>
        <dbReference type="Google" id="ProtNLM"/>
    </source>
</evidence>
<protein>
    <recommendedName>
        <fullName evidence="5">MEGF10_11</fullName>
    </recommendedName>
</protein>
<dbReference type="AlphaFoldDB" id="A0A8W8KAJ4"/>
<organism evidence="3 4">
    <name type="scientific">Magallana gigas</name>
    <name type="common">Pacific oyster</name>
    <name type="synonym">Crassostrea gigas</name>
    <dbReference type="NCBI Taxonomy" id="29159"/>
    <lineage>
        <taxon>Eukaryota</taxon>
        <taxon>Metazoa</taxon>
        <taxon>Spiralia</taxon>
        <taxon>Lophotrochozoa</taxon>
        <taxon>Mollusca</taxon>
        <taxon>Bivalvia</taxon>
        <taxon>Autobranchia</taxon>
        <taxon>Pteriomorphia</taxon>
        <taxon>Ostreida</taxon>
        <taxon>Ostreoidea</taxon>
        <taxon>Ostreidae</taxon>
        <taxon>Magallana</taxon>
    </lineage>
</organism>
<proteinExistence type="predicted"/>
<keyword evidence="2" id="KW-0472">Membrane</keyword>
<keyword evidence="2" id="KW-1133">Transmembrane helix</keyword>
<dbReference type="PANTHER" id="PTHR24043:SF8">
    <property type="entry name" value="EGF-LIKE DOMAIN-CONTAINING PROTEIN"/>
    <property type="match status" value="1"/>
</dbReference>
<evidence type="ECO:0000256" key="1">
    <source>
        <dbReference type="ARBA" id="ARBA00022536"/>
    </source>
</evidence>
<keyword evidence="4" id="KW-1185">Reference proteome</keyword>
<accession>A0A8W8KAJ4</accession>
<dbReference type="Proteomes" id="UP000005408">
    <property type="component" value="Unassembled WGS sequence"/>
</dbReference>
<dbReference type="EnsemblMetazoa" id="G22370.1">
    <property type="protein sequence ID" value="G22370.1:cds"/>
    <property type="gene ID" value="G22370"/>
</dbReference>
<sequence>MIVSQGCEPCATGSYGCNCSVRCLDNTYGQGCYHVCNCSADEYCDPVEGCTINSSTINQTKDVNYDDVEQSGKSPTASLCSIKGETSDECDPINISEGDLQVTSDCQPPSDYEEMNFNTKKPHSCEANFIIGPQRCEPCESGRYGCNCSDSCPDNTYGQGCYHSCNCSDEEFCDHVTGCTKNSSVSTEPTDRLQVKSSSISPYKEDIYVTSSQLLGGNLLMNLTMSLVVSSAIVIVFCTMFVCILVRVSKCYYKRKYSKLLNQLQSNEIRAADTNIYSDYDYTDYRGTSSSNPLHTERNIYDQSNRVSYDILVLRNQSSTVNIYDSDCNSDIIPPCSKPVYESLPINHAKKDLDFELEPECLLNLFKEEEKDVSPCHLSNLDNVQSKFISETKL</sequence>
<dbReference type="InterPro" id="IPR042635">
    <property type="entry name" value="MEGF10/SREC1/2-like"/>
</dbReference>
<feature type="transmembrane region" description="Helical" evidence="2">
    <location>
        <begin position="219"/>
        <end position="246"/>
    </location>
</feature>
<dbReference type="PANTHER" id="PTHR24043">
    <property type="entry name" value="SCAVENGER RECEPTOR CLASS F"/>
    <property type="match status" value="1"/>
</dbReference>
<evidence type="ECO:0000313" key="3">
    <source>
        <dbReference type="EnsemblMetazoa" id="G22370.1:cds"/>
    </source>
</evidence>
<evidence type="ECO:0000313" key="4">
    <source>
        <dbReference type="Proteomes" id="UP000005408"/>
    </source>
</evidence>
<evidence type="ECO:0000256" key="2">
    <source>
        <dbReference type="SAM" id="Phobius"/>
    </source>
</evidence>
<dbReference type="GO" id="GO:0005044">
    <property type="term" value="F:scavenger receptor activity"/>
    <property type="evidence" value="ECO:0007669"/>
    <property type="project" value="InterPro"/>
</dbReference>
<keyword evidence="2" id="KW-0812">Transmembrane</keyword>
<name>A0A8W8KAJ4_MAGGI</name>
<keyword evidence="1" id="KW-0245">EGF-like domain</keyword>
<dbReference type="Gene3D" id="2.170.300.10">
    <property type="entry name" value="Tie2 ligand-binding domain superfamily"/>
    <property type="match status" value="2"/>
</dbReference>
<reference evidence="3" key="1">
    <citation type="submission" date="2022-08" db="UniProtKB">
        <authorList>
            <consortium name="EnsemblMetazoa"/>
        </authorList>
    </citation>
    <scope>IDENTIFICATION</scope>
    <source>
        <strain evidence="3">05x7-T-G4-1.051#20</strain>
    </source>
</reference>